<evidence type="ECO:0000313" key="3">
    <source>
        <dbReference type="EMBL" id="CAB5056209.1"/>
    </source>
</evidence>
<organism evidence="3">
    <name type="scientific">freshwater metagenome</name>
    <dbReference type="NCBI Taxonomy" id="449393"/>
    <lineage>
        <taxon>unclassified sequences</taxon>
        <taxon>metagenomes</taxon>
        <taxon>ecological metagenomes</taxon>
    </lineage>
</organism>
<dbReference type="EMBL" id="CAEZYY010000003">
    <property type="protein sequence ID" value="CAB4741854.1"/>
    <property type="molecule type" value="Genomic_DNA"/>
</dbReference>
<dbReference type="EMBL" id="CAFBQP010000014">
    <property type="protein sequence ID" value="CAB5056209.1"/>
    <property type="molecule type" value="Genomic_DNA"/>
</dbReference>
<dbReference type="InterPro" id="IPR050483">
    <property type="entry name" value="CoA-transferase_III_domain"/>
</dbReference>
<gene>
    <name evidence="2" type="ORF">UFOPK2806_00435</name>
    <name evidence="3" type="ORF">UFOPK4306_00530</name>
</gene>
<dbReference type="GO" id="GO:0008410">
    <property type="term" value="F:CoA-transferase activity"/>
    <property type="evidence" value="ECO:0007669"/>
    <property type="project" value="TreeGrafter"/>
</dbReference>
<name>A0A6J7TQ62_9ZZZZ</name>
<proteinExistence type="predicted"/>
<dbReference type="PANTHER" id="PTHR48207:SF4">
    <property type="entry name" value="BLL6097 PROTEIN"/>
    <property type="match status" value="1"/>
</dbReference>
<reference evidence="3" key="1">
    <citation type="submission" date="2020-05" db="EMBL/GenBank/DDBJ databases">
        <authorList>
            <person name="Chiriac C."/>
            <person name="Salcher M."/>
            <person name="Ghai R."/>
            <person name="Kavagutti S V."/>
        </authorList>
    </citation>
    <scope>NUCLEOTIDE SEQUENCE</scope>
</reference>
<dbReference type="Gene3D" id="3.30.1540.10">
    <property type="entry name" value="formyl-coa transferase, domain 3"/>
    <property type="match status" value="1"/>
</dbReference>
<dbReference type="InterPro" id="IPR023606">
    <property type="entry name" value="CoA-Trfase_III_dom_1_sf"/>
</dbReference>
<keyword evidence="1" id="KW-0808">Transferase</keyword>
<protein>
    <submittedName>
        <fullName evidence="3">Unannotated protein</fullName>
    </submittedName>
</protein>
<dbReference type="PANTHER" id="PTHR48207">
    <property type="entry name" value="SUCCINATE--HYDROXYMETHYLGLUTARATE COA-TRANSFERASE"/>
    <property type="match status" value="1"/>
</dbReference>
<evidence type="ECO:0000313" key="2">
    <source>
        <dbReference type="EMBL" id="CAB4741854.1"/>
    </source>
</evidence>
<dbReference type="Gene3D" id="3.40.50.10540">
    <property type="entry name" value="Crotonobetainyl-coa:carnitine coa-transferase, domain 1"/>
    <property type="match status" value="1"/>
</dbReference>
<dbReference type="AlphaFoldDB" id="A0A6J7TQ62"/>
<accession>A0A6J7TQ62</accession>
<sequence length="387" mass="40934">MTASPLDGVRVLDLSQAIAGPMTGRVLADLGADVVKVEWTNGDITNRFGPVRGGITGVFLHMNAGKRGISVDRTAPGGTELLLRLAAKADVVVENFRPGVLDRWGLGYEALSAGNPSLVMVSISGFGRTSQESQRQAYAPVLHAEAGLVARQSKVDNMPMTDVAVSLADEVAAMHASIAVLAALNMRQRTGAGQHIDLSMLEALIATDDHTSEAIDGRADINDSRGYVWEVVGGPLLISADLRTTWARLSGHAALVDPTPGGAPVEIKVANRREAMRAWLAAFADRNALKAELERANLAWADVRDNSTLFENASLRDGRAVVQVDDHAGGTRGVVRMPYRFSNAESTARGTAPRRGQHNAEVLADWLGATPVEIAALSGQGALQTGD</sequence>
<dbReference type="SUPFAM" id="SSF89796">
    <property type="entry name" value="CoA-transferase family III (CaiB/BaiF)"/>
    <property type="match status" value="1"/>
</dbReference>
<dbReference type="InterPro" id="IPR044855">
    <property type="entry name" value="CoA-Trfase_III_dom3_sf"/>
</dbReference>
<dbReference type="InterPro" id="IPR003673">
    <property type="entry name" value="CoA-Trfase_fam_III"/>
</dbReference>
<evidence type="ECO:0000256" key="1">
    <source>
        <dbReference type="ARBA" id="ARBA00022679"/>
    </source>
</evidence>
<dbReference type="Pfam" id="PF02515">
    <property type="entry name" value="CoA_transf_3"/>
    <property type="match status" value="1"/>
</dbReference>